<evidence type="ECO:0000256" key="1">
    <source>
        <dbReference type="SAM" id="Phobius"/>
    </source>
</evidence>
<evidence type="ECO:0000313" key="4">
    <source>
        <dbReference type="Proteomes" id="UP000034264"/>
    </source>
</evidence>
<dbReference type="Pfam" id="PF00535">
    <property type="entry name" value="Glycos_transf_2"/>
    <property type="match status" value="1"/>
</dbReference>
<dbReference type="InterPro" id="IPR050834">
    <property type="entry name" value="Glycosyltransf_2"/>
</dbReference>
<keyword evidence="1" id="KW-0472">Membrane</keyword>
<dbReference type="PANTHER" id="PTHR43685:SF3">
    <property type="entry name" value="SLR2126 PROTEIN"/>
    <property type="match status" value="1"/>
</dbReference>
<organism evidence="3 4">
    <name type="scientific">Candidatus Amesbacteria bacterium GW2011_GWC2_45_19</name>
    <dbReference type="NCBI Taxonomy" id="1618366"/>
    <lineage>
        <taxon>Bacteria</taxon>
        <taxon>Candidatus Amesiibacteriota</taxon>
    </lineage>
</organism>
<dbReference type="Gene3D" id="3.90.550.10">
    <property type="entry name" value="Spore Coat Polysaccharide Biosynthesis Protein SpsA, Chain A"/>
    <property type="match status" value="1"/>
</dbReference>
<keyword evidence="1" id="KW-0812">Transmembrane</keyword>
<dbReference type="SUPFAM" id="SSF53448">
    <property type="entry name" value="Nucleotide-diphospho-sugar transferases"/>
    <property type="match status" value="1"/>
</dbReference>
<feature type="transmembrane region" description="Helical" evidence="1">
    <location>
        <begin position="257"/>
        <end position="282"/>
    </location>
</feature>
<dbReference type="InterPro" id="IPR001173">
    <property type="entry name" value="Glyco_trans_2-like"/>
</dbReference>
<dbReference type="Proteomes" id="UP000034264">
    <property type="component" value="Unassembled WGS sequence"/>
</dbReference>
<sequence length="322" mass="37079">MTERTRRDLVRVTVVVTVLNEEATIKFLLDALIRQTRKSDEIIIVDGGSTDRTVEKIKKYKEIKLLRKSGNRSVGRNYGMSQSKGNIIAFTDAGCIPELNWLAELIKPFYKKLPSPGQRPERSENLGEGQGVRYGRVEVVSGYYKGLSQNIFEKCLVPYVLVMPDKIPAEFSPSTRSMAMRKGVGLFDEKLSHNEDYAFAVALRKKGLEFYFAPKAMVGWMPCKNLRQAAWMWLRFAIGDAQAGILRPKVKLLFLRYYVFFFLFFLNHLFILISFPYLLWAVAKNYRYVKDLRAFFWLPVLQLTTDMCVIFGTIMGVLSRSK</sequence>
<feature type="domain" description="Glycosyltransferase 2-like" evidence="2">
    <location>
        <begin position="13"/>
        <end position="112"/>
    </location>
</feature>
<gene>
    <name evidence="3" type="ORF">UX05_C0002G0044</name>
</gene>
<evidence type="ECO:0000259" key="2">
    <source>
        <dbReference type="Pfam" id="PF00535"/>
    </source>
</evidence>
<feature type="transmembrane region" description="Helical" evidence="1">
    <location>
        <begin position="294"/>
        <end position="318"/>
    </location>
</feature>
<reference evidence="3 4" key="1">
    <citation type="journal article" date="2015" name="Nature">
        <title>rRNA introns, odd ribosomes, and small enigmatic genomes across a large radiation of phyla.</title>
        <authorList>
            <person name="Brown C.T."/>
            <person name="Hug L.A."/>
            <person name="Thomas B.C."/>
            <person name="Sharon I."/>
            <person name="Castelle C.J."/>
            <person name="Singh A."/>
            <person name="Wilkins M.J."/>
            <person name="Williams K.H."/>
            <person name="Banfield J.F."/>
        </authorList>
    </citation>
    <scope>NUCLEOTIDE SEQUENCE [LARGE SCALE GENOMIC DNA]</scope>
</reference>
<dbReference type="InterPro" id="IPR029044">
    <property type="entry name" value="Nucleotide-diphossugar_trans"/>
</dbReference>
<dbReference type="EMBL" id="LCKS01000002">
    <property type="protein sequence ID" value="KKU03288.1"/>
    <property type="molecule type" value="Genomic_DNA"/>
</dbReference>
<comment type="caution">
    <text evidence="3">The sequence shown here is derived from an EMBL/GenBank/DDBJ whole genome shotgun (WGS) entry which is preliminary data.</text>
</comment>
<dbReference type="AlphaFoldDB" id="A0A0G1PCY3"/>
<keyword evidence="1" id="KW-1133">Transmembrane helix</keyword>
<protein>
    <recommendedName>
        <fullName evidence="2">Glycosyltransferase 2-like domain-containing protein</fullName>
    </recommendedName>
</protein>
<dbReference type="PANTHER" id="PTHR43685">
    <property type="entry name" value="GLYCOSYLTRANSFERASE"/>
    <property type="match status" value="1"/>
</dbReference>
<name>A0A0G1PCY3_9BACT</name>
<proteinExistence type="predicted"/>
<evidence type="ECO:0000313" key="3">
    <source>
        <dbReference type="EMBL" id="KKU03288.1"/>
    </source>
</evidence>
<accession>A0A0G1PCY3</accession>